<name>A0A8T0LE57_PHAAN</name>
<sequence length="274" mass="30828">MVGLNTSCAIWQKLSNRVKKLKLQHKNLKKDKPISTYILEIKKIFDSLAAIGYPISDADHIEAIIDGLPTEYNVFVTSILSRIDPYSVEEIEALLCLTKRSEKHIHVESTIQLNSFTSSWNQYNRSNNSDRRRHSRDKLLLKEEIVFLIQETHPNNLPPLKITPGYAIKSVQSLVSPPSTGIGLIMNINLQFMSTTLRLLLTKLTSVIIFHTYLHHASKIVSPSVNTISSTCPVLDLWHARLGDASLPVVKRVLHTCNISYKPQSSSSLCNSCV</sequence>
<reference evidence="2 3" key="1">
    <citation type="submission" date="2020-05" db="EMBL/GenBank/DDBJ databases">
        <title>Vigna angularis (adzuki bean) Var. LongXiaoDou No. 4 denovo assembly.</title>
        <authorList>
            <person name="Xiang H."/>
        </authorList>
    </citation>
    <scope>NUCLEOTIDE SEQUENCE [LARGE SCALE GENOMIC DNA]</scope>
    <source>
        <tissue evidence="2">Leaf</tissue>
    </source>
</reference>
<comment type="caution">
    <text evidence="2">The sequence shown here is derived from an EMBL/GenBank/DDBJ whole genome shotgun (WGS) entry which is preliminary data.</text>
</comment>
<proteinExistence type="predicted"/>
<dbReference type="EMBL" id="JABFOF010000001">
    <property type="protein sequence ID" value="KAG2409791.1"/>
    <property type="molecule type" value="Genomic_DNA"/>
</dbReference>
<evidence type="ECO:0000259" key="1">
    <source>
        <dbReference type="Pfam" id="PF13976"/>
    </source>
</evidence>
<dbReference type="PANTHER" id="PTHR47481">
    <property type="match status" value="1"/>
</dbReference>
<dbReference type="AlphaFoldDB" id="A0A8T0LE57"/>
<protein>
    <recommendedName>
        <fullName evidence="1">GAG-pre-integrase domain-containing protein</fullName>
    </recommendedName>
</protein>
<dbReference type="Pfam" id="PF13976">
    <property type="entry name" value="gag_pre-integrs"/>
    <property type="match status" value="1"/>
</dbReference>
<dbReference type="InterPro" id="IPR025724">
    <property type="entry name" value="GAG-pre-integrase_dom"/>
</dbReference>
<accession>A0A8T0LE57</accession>
<dbReference type="Proteomes" id="UP000743370">
    <property type="component" value="Unassembled WGS sequence"/>
</dbReference>
<evidence type="ECO:0000313" key="2">
    <source>
        <dbReference type="EMBL" id="KAG2409791.1"/>
    </source>
</evidence>
<gene>
    <name evidence="2" type="ORF">HKW66_Vig0004560</name>
</gene>
<organism evidence="2 3">
    <name type="scientific">Phaseolus angularis</name>
    <name type="common">Azuki bean</name>
    <name type="synonym">Vigna angularis</name>
    <dbReference type="NCBI Taxonomy" id="3914"/>
    <lineage>
        <taxon>Eukaryota</taxon>
        <taxon>Viridiplantae</taxon>
        <taxon>Streptophyta</taxon>
        <taxon>Embryophyta</taxon>
        <taxon>Tracheophyta</taxon>
        <taxon>Spermatophyta</taxon>
        <taxon>Magnoliopsida</taxon>
        <taxon>eudicotyledons</taxon>
        <taxon>Gunneridae</taxon>
        <taxon>Pentapetalae</taxon>
        <taxon>rosids</taxon>
        <taxon>fabids</taxon>
        <taxon>Fabales</taxon>
        <taxon>Fabaceae</taxon>
        <taxon>Papilionoideae</taxon>
        <taxon>50 kb inversion clade</taxon>
        <taxon>NPAAA clade</taxon>
        <taxon>indigoferoid/millettioid clade</taxon>
        <taxon>Phaseoleae</taxon>
        <taxon>Vigna</taxon>
    </lineage>
</organism>
<feature type="domain" description="GAG-pre-integrase" evidence="1">
    <location>
        <begin position="213"/>
        <end position="274"/>
    </location>
</feature>
<dbReference type="Pfam" id="PF14223">
    <property type="entry name" value="Retrotran_gag_2"/>
    <property type="match status" value="1"/>
</dbReference>
<dbReference type="PANTHER" id="PTHR47481:SF31">
    <property type="entry name" value="OS01G0873500 PROTEIN"/>
    <property type="match status" value="1"/>
</dbReference>
<evidence type="ECO:0000313" key="3">
    <source>
        <dbReference type="Proteomes" id="UP000743370"/>
    </source>
</evidence>